<evidence type="ECO:0000313" key="4">
    <source>
        <dbReference type="Proteomes" id="UP000316621"/>
    </source>
</evidence>
<dbReference type="EMBL" id="CM010725">
    <property type="protein sequence ID" value="RZC82424.1"/>
    <property type="molecule type" value="Genomic_DNA"/>
</dbReference>
<gene>
    <name evidence="3" type="ORF">C5167_045212</name>
</gene>
<dbReference type="PANTHER" id="PTHR32444:SF10">
    <property type="entry name" value="CURCULIN-LIKE (MANNOSE-BINDING) LECTIN FAMILY PROTEIN-RELATED"/>
    <property type="match status" value="1"/>
</dbReference>
<reference evidence="3 4" key="1">
    <citation type="journal article" date="2018" name="Science">
        <title>The opium poppy genome and morphinan production.</title>
        <authorList>
            <person name="Guo L."/>
            <person name="Winzer T."/>
            <person name="Yang X."/>
            <person name="Li Y."/>
            <person name="Ning Z."/>
            <person name="He Z."/>
            <person name="Teodor R."/>
            <person name="Lu Y."/>
            <person name="Bowser T.A."/>
            <person name="Graham I.A."/>
            <person name="Ye K."/>
        </authorList>
    </citation>
    <scope>NUCLEOTIDE SEQUENCE [LARGE SCALE GENOMIC DNA]</scope>
    <source>
        <strain evidence="4">cv. HN1</strain>
        <tissue evidence="3">Leaves</tissue>
    </source>
</reference>
<keyword evidence="4" id="KW-1185">Reference proteome</keyword>
<dbReference type="Gene3D" id="2.90.10.30">
    <property type="match status" value="1"/>
</dbReference>
<accession>A0A4Y7LA74</accession>
<dbReference type="FunFam" id="2.90.10.30:FF:000003">
    <property type="entry name" value="Os04g0303100 protein"/>
    <property type="match status" value="2"/>
</dbReference>
<dbReference type="InterPro" id="IPR001480">
    <property type="entry name" value="Bulb-type_lectin_dom"/>
</dbReference>
<dbReference type="Pfam" id="PF01453">
    <property type="entry name" value="B_lectin"/>
    <property type="match status" value="2"/>
</dbReference>
<protein>
    <recommendedName>
        <fullName evidence="2">Bulb-type lectin domain-containing protein</fullName>
    </recommendedName>
</protein>
<dbReference type="PROSITE" id="PS50927">
    <property type="entry name" value="BULB_LECTIN"/>
    <property type="match status" value="3"/>
</dbReference>
<feature type="domain" description="Bulb-type lectin" evidence="2">
    <location>
        <begin position="241"/>
        <end position="349"/>
    </location>
</feature>
<dbReference type="Gene3D" id="2.90.10.10">
    <property type="entry name" value="Bulb-type lectin domain"/>
    <property type="match status" value="2"/>
</dbReference>
<feature type="domain" description="Bulb-type lectin" evidence="2">
    <location>
        <begin position="517"/>
        <end position="640"/>
    </location>
</feature>
<evidence type="ECO:0000313" key="3">
    <source>
        <dbReference type="EMBL" id="RZC82424.1"/>
    </source>
</evidence>
<dbReference type="SMART" id="SM00108">
    <property type="entry name" value="B_lectin"/>
    <property type="match status" value="3"/>
</dbReference>
<name>A0A4Y7LA74_PAPSO</name>
<feature type="chain" id="PRO_5021293049" description="Bulb-type lectin domain-containing protein" evidence="1">
    <location>
        <begin position="24"/>
        <end position="806"/>
    </location>
</feature>
<dbReference type="CDD" id="cd00028">
    <property type="entry name" value="B_lectin"/>
    <property type="match status" value="2"/>
</dbReference>
<proteinExistence type="predicted"/>
<feature type="signal peptide" evidence="1">
    <location>
        <begin position="1"/>
        <end position="23"/>
    </location>
</feature>
<dbReference type="Gramene" id="RZC82424">
    <property type="protein sequence ID" value="RZC82424"/>
    <property type="gene ID" value="C5167_045212"/>
</dbReference>
<dbReference type="AlphaFoldDB" id="A0A4Y7LA74"/>
<evidence type="ECO:0000256" key="1">
    <source>
        <dbReference type="SAM" id="SignalP"/>
    </source>
</evidence>
<dbReference type="SUPFAM" id="SSF51110">
    <property type="entry name" value="alpha-D-mannose-specific plant lectins"/>
    <property type="match status" value="3"/>
</dbReference>
<evidence type="ECO:0000259" key="2">
    <source>
        <dbReference type="PROSITE" id="PS50927"/>
    </source>
</evidence>
<keyword evidence="1" id="KW-0732">Signal</keyword>
<dbReference type="InterPro" id="IPR036426">
    <property type="entry name" value="Bulb-type_lectin_dom_sf"/>
</dbReference>
<organism evidence="3 4">
    <name type="scientific">Papaver somniferum</name>
    <name type="common">Opium poppy</name>
    <dbReference type="NCBI Taxonomy" id="3469"/>
    <lineage>
        <taxon>Eukaryota</taxon>
        <taxon>Viridiplantae</taxon>
        <taxon>Streptophyta</taxon>
        <taxon>Embryophyta</taxon>
        <taxon>Tracheophyta</taxon>
        <taxon>Spermatophyta</taxon>
        <taxon>Magnoliopsida</taxon>
        <taxon>Ranunculales</taxon>
        <taxon>Papaveraceae</taxon>
        <taxon>Papaveroideae</taxon>
        <taxon>Papaver</taxon>
    </lineage>
</organism>
<dbReference type="PANTHER" id="PTHR32444">
    <property type="entry name" value="BULB-TYPE LECTIN DOMAIN-CONTAINING PROTEIN"/>
    <property type="match status" value="1"/>
</dbReference>
<sequence>MAPPPLFPPHFLLVLLIIYCVHSSVLVQSAVSKNKTFQIINNGECTFCLSSEYNDTEFGDAASIDLIGSLHKHSYSPFGLYFYNSTPKASILGIGGPVPDSYDFRVKEIGWVWGANLNDPVRENATLTFARDGNLVLADVDGRIVWQTNTANKVRDVAVLLEVNRGDSIRHDFESIQIERAEMLLNHMTQMSRAKLVPTASPLKRSTLRRRSSIKKLRGSFGSPFGGVAVFKGANPWIEVDGRVTSKNALQGKRCRTYVLEMVCVFDKACGKATTKFVGFGGANLNEPVRENATLTFGRDGNLVLADADGRIVWQTNTANKGVTGISMKANGNLVLHDKKGRFIWQSFQHPTDTLLAGQSLQLKGSTKLVSRTSNRDSLDGPHSMKIDYKKGFIMYQNHSGKLVPYAGWKTMGLLNVTFRSVQRINPVQEPPPEDIPGPGKPGPFYVLKQGTTTYFLTLGFTNQTRRVMLKKNDKSFTYSFLSVLVQSAVSKNQTFRIINNGESTFWLSSEYNVTKYGEAASINFIGSSSKLSYDPFGLYFYNSTPNAYILGIGGPLPDSYDYILREVRWVWGANLNDPVRENATLTFGRDGNLVLADADGRIVWQTNTANKGVTGISMKPNGNLVLHDKRGRFIWQSFQHPTDTLLVGQSLQLKGSSTKLVRRTSNQDSRDGPHSMMIDGKKGFIMYRNHSGKLVPYAGWKTMGLLNVTFHSVKMFDPVQDTGRLFERPTGNTTYFLTLGYANRTRRVLLMKLDKVYTDSFLRLEQDGNLKLHIYVMGGYEEVRYYYWHSRTYAFFGNTVKECAL</sequence>
<dbReference type="Proteomes" id="UP000316621">
    <property type="component" value="Chromosome 11"/>
</dbReference>
<feature type="domain" description="Bulb-type lectin" evidence="2">
    <location>
        <begin position="55"/>
        <end position="183"/>
    </location>
</feature>